<proteinExistence type="predicted"/>
<dbReference type="Proteomes" id="UP000612362">
    <property type="component" value="Unassembled WGS sequence"/>
</dbReference>
<keyword evidence="1" id="KW-1133">Transmembrane helix</keyword>
<dbReference type="InterPro" id="IPR025356">
    <property type="entry name" value="DUF4260"/>
</dbReference>
<feature type="transmembrane region" description="Helical" evidence="1">
    <location>
        <begin position="36"/>
        <end position="54"/>
    </location>
</feature>
<sequence length="122" mass="13593">MKSRSLFDPKILLHIEGAAVLLVALILYFWQGGYWWLLLLLILAPDVSMLGYLAGNRVGAICYNIVHAYVLPLALALYGAIAGVPLILWLALIWFAHIGGDRALGYGLKYPTEFKDTHLQRV</sequence>
<evidence type="ECO:0000256" key="1">
    <source>
        <dbReference type="SAM" id="Phobius"/>
    </source>
</evidence>
<protein>
    <recommendedName>
        <fullName evidence="4">DUF4260 domain-containing protein</fullName>
    </recommendedName>
</protein>
<reference evidence="2" key="1">
    <citation type="submission" date="2020-10" db="EMBL/GenBank/DDBJ databases">
        <title>Taxonomic study of unclassified bacteria belonging to the class Ktedonobacteria.</title>
        <authorList>
            <person name="Yabe S."/>
            <person name="Wang C.M."/>
            <person name="Zheng Y."/>
            <person name="Sakai Y."/>
            <person name="Cavaletti L."/>
            <person name="Monciardini P."/>
            <person name="Donadio S."/>
        </authorList>
    </citation>
    <scope>NUCLEOTIDE SEQUENCE</scope>
    <source>
        <strain evidence="2">SOSP1-1</strain>
    </source>
</reference>
<dbReference type="Pfam" id="PF14079">
    <property type="entry name" value="DUF4260"/>
    <property type="match status" value="1"/>
</dbReference>
<feature type="transmembrane region" description="Helical" evidence="1">
    <location>
        <begin position="12"/>
        <end position="30"/>
    </location>
</feature>
<feature type="transmembrane region" description="Helical" evidence="1">
    <location>
        <begin position="66"/>
        <end position="96"/>
    </location>
</feature>
<evidence type="ECO:0008006" key="4">
    <source>
        <dbReference type="Google" id="ProtNLM"/>
    </source>
</evidence>
<comment type="caution">
    <text evidence="2">The sequence shown here is derived from an EMBL/GenBank/DDBJ whole genome shotgun (WGS) entry which is preliminary data.</text>
</comment>
<accession>A0A8J3IDS1</accession>
<dbReference type="EMBL" id="BNJF01000005">
    <property type="protein sequence ID" value="GHO49464.1"/>
    <property type="molecule type" value="Genomic_DNA"/>
</dbReference>
<keyword evidence="1" id="KW-0812">Transmembrane</keyword>
<dbReference type="AlphaFoldDB" id="A0A8J3IDS1"/>
<evidence type="ECO:0000313" key="3">
    <source>
        <dbReference type="Proteomes" id="UP000612362"/>
    </source>
</evidence>
<keyword evidence="3" id="KW-1185">Reference proteome</keyword>
<dbReference type="RefSeq" id="WP_220198583.1">
    <property type="nucleotide sequence ID" value="NZ_BNJF01000005.1"/>
</dbReference>
<organism evidence="2 3">
    <name type="scientific">Ktedonospora formicarum</name>
    <dbReference type="NCBI Taxonomy" id="2778364"/>
    <lineage>
        <taxon>Bacteria</taxon>
        <taxon>Bacillati</taxon>
        <taxon>Chloroflexota</taxon>
        <taxon>Ktedonobacteria</taxon>
        <taxon>Ktedonobacterales</taxon>
        <taxon>Ktedonobacteraceae</taxon>
        <taxon>Ktedonospora</taxon>
    </lineage>
</organism>
<name>A0A8J3IDS1_9CHLR</name>
<evidence type="ECO:0000313" key="2">
    <source>
        <dbReference type="EMBL" id="GHO49464.1"/>
    </source>
</evidence>
<keyword evidence="1" id="KW-0472">Membrane</keyword>
<gene>
    <name evidence="2" type="ORF">KSX_76270</name>
</gene>